<sequence>MRDELEQARRTGAIPNTSAKADDPKTIVEDYQHLQRLRNARGDPALPPSKEYKILLVDVARRIKARDEAEGSSTKLREMDNRVQGWMNSISKEARMLEITQAALQRKGISEPTQDDMDAIAEEFMQVAERTLLDVANPLRMNASRMAGNISRLDSQLNGLDSQLTGLDDAMAAQINGLSTLNNAVNTSMSAQVNTLNAVLTNLQSNMTRAVGNSTEAMSKAVGTSTDAMSTAMASQLSTLNTMLAAQGSTFNGSLTMLNTSLNTVTNDLQQLTTNLPVIIATAASAAVQEHFAAMAQQNLLNQQHHTTTDAPPSYVTNMGETHPQSSKPQAPSAHIYTTAQTPKEVKIEKTLEENNQQMALNEKQQPSEEYSGVTPHEMMGVTKRTTRSTAKAVVPSKKGRSQASGKATAKKGPKPSAGGSSGSEGSSSPPTQNASGYSQDNCSATSKPYKTWQWSHIPPTKEQRKANGRVKGRRLIFWDRNDMMDRLLVHLDFQCRKKGVEIPWEDILNRLKPGSGSGSIGNRIKRLREKHLKTGYVVPPVDLDTDITIRGYVRTAEDFTTGRVVFYNEAIEEPVTFPDAIDYLSSSTDSDETVEDVNVDQEMGSDAFENLAISDEAIDAAQVYRNATNVDIADYVEEGAQGVASGCEDAGNQTGPDGLPDWVSSWVNFMEHASRPELLGDAEYDLLNALIYRWHKYNEPVFQSFQLSHVQQATGSPRRSEGDGDAESEPDEPGQCL</sequence>
<keyword evidence="3" id="KW-1185">Reference proteome</keyword>
<dbReference type="AlphaFoldDB" id="A0A4R8TIK0"/>
<accession>A0A4R8TIK0</accession>
<reference evidence="2 3" key="1">
    <citation type="submission" date="2018-11" db="EMBL/GenBank/DDBJ databases">
        <title>Genome sequence and assembly of Colletotrichum sidae.</title>
        <authorList>
            <person name="Gan P."/>
            <person name="Shirasu K."/>
        </authorList>
    </citation>
    <scope>NUCLEOTIDE SEQUENCE [LARGE SCALE GENOMIC DNA]</scope>
    <source>
        <strain evidence="2 3">CBS 518.97</strain>
    </source>
</reference>
<comment type="caution">
    <text evidence="2">The sequence shown here is derived from an EMBL/GenBank/DDBJ whole genome shotgun (WGS) entry which is preliminary data.</text>
</comment>
<evidence type="ECO:0000256" key="1">
    <source>
        <dbReference type="SAM" id="MobiDB-lite"/>
    </source>
</evidence>
<feature type="compositionally biased region" description="Polar residues" evidence="1">
    <location>
        <begin position="315"/>
        <end position="334"/>
    </location>
</feature>
<feature type="compositionally biased region" description="Low complexity" evidence="1">
    <location>
        <begin position="415"/>
        <end position="431"/>
    </location>
</feature>
<dbReference type="EMBL" id="QAPF01000086">
    <property type="protein sequence ID" value="TEA17446.1"/>
    <property type="molecule type" value="Genomic_DNA"/>
</dbReference>
<feature type="compositionally biased region" description="Polar residues" evidence="1">
    <location>
        <begin position="432"/>
        <end position="446"/>
    </location>
</feature>
<feature type="compositionally biased region" description="Polar residues" evidence="1">
    <location>
        <begin position="360"/>
        <end position="369"/>
    </location>
</feature>
<name>A0A4R8TIK0_9PEZI</name>
<gene>
    <name evidence="2" type="ORF">C8034_v009094</name>
</gene>
<evidence type="ECO:0000313" key="2">
    <source>
        <dbReference type="EMBL" id="TEA17446.1"/>
    </source>
</evidence>
<evidence type="ECO:0000313" key="3">
    <source>
        <dbReference type="Proteomes" id="UP000295604"/>
    </source>
</evidence>
<feature type="region of interest" description="Disordered" evidence="1">
    <location>
        <begin position="305"/>
        <end position="334"/>
    </location>
</feature>
<protein>
    <submittedName>
        <fullName evidence="2">Uncharacterized protein</fullName>
    </submittedName>
</protein>
<dbReference type="Proteomes" id="UP000295604">
    <property type="component" value="Unassembled WGS sequence"/>
</dbReference>
<feature type="region of interest" description="Disordered" evidence="1">
    <location>
        <begin position="713"/>
        <end position="738"/>
    </location>
</feature>
<feature type="compositionally biased region" description="Acidic residues" evidence="1">
    <location>
        <begin position="724"/>
        <end position="738"/>
    </location>
</feature>
<feature type="region of interest" description="Disordered" evidence="1">
    <location>
        <begin position="1"/>
        <end position="25"/>
    </location>
</feature>
<organism evidence="2 3">
    <name type="scientific">Colletotrichum sidae</name>
    <dbReference type="NCBI Taxonomy" id="1347389"/>
    <lineage>
        <taxon>Eukaryota</taxon>
        <taxon>Fungi</taxon>
        <taxon>Dikarya</taxon>
        <taxon>Ascomycota</taxon>
        <taxon>Pezizomycotina</taxon>
        <taxon>Sordariomycetes</taxon>
        <taxon>Hypocreomycetidae</taxon>
        <taxon>Glomerellales</taxon>
        <taxon>Glomerellaceae</taxon>
        <taxon>Colletotrichum</taxon>
        <taxon>Colletotrichum orbiculare species complex</taxon>
    </lineage>
</organism>
<feature type="region of interest" description="Disordered" evidence="1">
    <location>
        <begin position="360"/>
        <end position="446"/>
    </location>
</feature>
<proteinExistence type="predicted"/>